<evidence type="ECO:0000256" key="3">
    <source>
        <dbReference type="ARBA" id="ARBA00022618"/>
    </source>
</evidence>
<keyword evidence="2 9" id="KW-0963">Cytoplasm</keyword>
<keyword evidence="7 9" id="KW-0233">DNA recombination</keyword>
<dbReference type="AlphaFoldDB" id="A0A7C1NT54"/>
<dbReference type="GO" id="GO:0051301">
    <property type="term" value="P:cell division"/>
    <property type="evidence" value="ECO:0007669"/>
    <property type="project" value="UniProtKB-KW"/>
</dbReference>
<feature type="domain" description="Tyr recombinase" evidence="10">
    <location>
        <begin position="118"/>
        <end position="303"/>
    </location>
</feature>
<dbReference type="Pfam" id="PF02899">
    <property type="entry name" value="Phage_int_SAM_1"/>
    <property type="match status" value="1"/>
</dbReference>
<feature type="active site" evidence="9">
    <location>
        <position position="258"/>
    </location>
</feature>
<feature type="active site" evidence="9">
    <location>
        <position position="281"/>
    </location>
</feature>
<evidence type="ECO:0000256" key="4">
    <source>
        <dbReference type="ARBA" id="ARBA00022829"/>
    </source>
</evidence>
<dbReference type="GO" id="GO:0007059">
    <property type="term" value="P:chromosome segregation"/>
    <property type="evidence" value="ECO:0007669"/>
    <property type="project" value="UniProtKB-UniRule"/>
</dbReference>
<name>A0A7C1NT54_UNCW3</name>
<dbReference type="SUPFAM" id="SSF47823">
    <property type="entry name" value="lambda integrase-like, N-terminal domain"/>
    <property type="match status" value="1"/>
</dbReference>
<evidence type="ECO:0000256" key="9">
    <source>
        <dbReference type="HAMAP-Rule" id="MF_01808"/>
    </source>
</evidence>
<dbReference type="InterPro" id="IPR010998">
    <property type="entry name" value="Integrase_recombinase_N"/>
</dbReference>
<dbReference type="GO" id="GO:0009037">
    <property type="term" value="F:tyrosine-based site-specific recombinase activity"/>
    <property type="evidence" value="ECO:0007669"/>
    <property type="project" value="UniProtKB-UniRule"/>
</dbReference>
<feature type="domain" description="Core-binding (CB)" evidence="11">
    <location>
        <begin position="12"/>
        <end position="97"/>
    </location>
</feature>
<feature type="active site" evidence="9">
    <location>
        <position position="184"/>
    </location>
</feature>
<comment type="function">
    <text evidence="9">Site-specific tyrosine recombinase, which acts by catalyzing the cutting and rejoining of the recombining DNA molecules. The XerC-XerD complex is essential to convert dimers of the bacterial chromosome into monomers to permit their segregation at cell division. It also contributes to the segregational stability of plasmids.</text>
</comment>
<dbReference type="InterPro" id="IPR002104">
    <property type="entry name" value="Integrase_catalytic"/>
</dbReference>
<feature type="active site" description="O-(3'-phospho-DNA)-tyrosine intermediate" evidence="9">
    <location>
        <position position="290"/>
    </location>
</feature>
<dbReference type="Gene3D" id="1.10.150.130">
    <property type="match status" value="1"/>
</dbReference>
<keyword evidence="6 9" id="KW-0238">DNA-binding</keyword>
<dbReference type="EMBL" id="DSLG01000002">
    <property type="protein sequence ID" value="HEA86720.1"/>
    <property type="molecule type" value="Genomic_DNA"/>
</dbReference>
<dbReference type="InterPro" id="IPR050090">
    <property type="entry name" value="Tyrosine_recombinase_XerCD"/>
</dbReference>
<evidence type="ECO:0000313" key="12">
    <source>
        <dbReference type="EMBL" id="HEA86720.1"/>
    </source>
</evidence>
<keyword evidence="4 9" id="KW-0159">Chromosome partition</keyword>
<dbReference type="SUPFAM" id="SSF56349">
    <property type="entry name" value="DNA breaking-rejoining enzymes"/>
    <property type="match status" value="1"/>
</dbReference>
<dbReference type="PROSITE" id="PS51898">
    <property type="entry name" value="TYR_RECOMBINASE"/>
    <property type="match status" value="1"/>
</dbReference>
<dbReference type="GO" id="GO:0006313">
    <property type="term" value="P:DNA transposition"/>
    <property type="evidence" value="ECO:0007669"/>
    <property type="project" value="UniProtKB-UniRule"/>
</dbReference>
<reference evidence="12" key="1">
    <citation type="journal article" date="2020" name="mSystems">
        <title>Genome- and Community-Level Interaction Insights into Carbon Utilization and Element Cycling Functions of Hydrothermarchaeota in Hydrothermal Sediment.</title>
        <authorList>
            <person name="Zhou Z."/>
            <person name="Liu Y."/>
            <person name="Xu W."/>
            <person name="Pan J."/>
            <person name="Luo Z.H."/>
            <person name="Li M."/>
        </authorList>
    </citation>
    <scope>NUCLEOTIDE SEQUENCE [LARGE SCALE GENOMIC DNA]</scope>
    <source>
        <strain evidence="12">SpSt-265</strain>
    </source>
</reference>
<dbReference type="CDD" id="cd00798">
    <property type="entry name" value="INT_XerDC_C"/>
    <property type="match status" value="1"/>
</dbReference>
<dbReference type="HAMAP" id="MF_01808">
    <property type="entry name" value="Recomb_XerC_XerD"/>
    <property type="match status" value="1"/>
</dbReference>
<dbReference type="InterPro" id="IPR011010">
    <property type="entry name" value="DNA_brk_join_enz"/>
</dbReference>
<protein>
    <recommendedName>
        <fullName evidence="9">Tyrosine recombinase XerC</fullName>
    </recommendedName>
</protein>
<dbReference type="Pfam" id="PF00589">
    <property type="entry name" value="Phage_integrase"/>
    <property type="match status" value="1"/>
</dbReference>
<keyword evidence="8 9" id="KW-0131">Cell cycle</keyword>
<proteinExistence type="inferred from homology"/>
<comment type="subcellular location">
    <subcellularLocation>
        <location evidence="1 9">Cytoplasm</location>
    </subcellularLocation>
</comment>
<feature type="active site" evidence="9">
    <location>
        <position position="160"/>
    </location>
</feature>
<comment type="similarity">
    <text evidence="9">Belongs to the 'phage' integrase family. XerC subfamily.</text>
</comment>
<evidence type="ECO:0000259" key="10">
    <source>
        <dbReference type="PROSITE" id="PS51898"/>
    </source>
</evidence>
<dbReference type="GO" id="GO:0003677">
    <property type="term" value="F:DNA binding"/>
    <property type="evidence" value="ECO:0007669"/>
    <property type="project" value="UniProtKB-UniRule"/>
</dbReference>
<dbReference type="InterPro" id="IPR044068">
    <property type="entry name" value="CB"/>
</dbReference>
<dbReference type="InterPro" id="IPR023009">
    <property type="entry name" value="Tyrosine_recombinase_XerC/XerD"/>
</dbReference>
<dbReference type="GO" id="GO:0005737">
    <property type="term" value="C:cytoplasm"/>
    <property type="evidence" value="ECO:0007669"/>
    <property type="project" value="UniProtKB-SubCell"/>
</dbReference>
<dbReference type="InterPro" id="IPR004107">
    <property type="entry name" value="Integrase_SAM-like_N"/>
</dbReference>
<keyword evidence="3 9" id="KW-0132">Cell division</keyword>
<feature type="active site" evidence="9">
    <location>
        <position position="255"/>
    </location>
</feature>
<evidence type="ECO:0000256" key="2">
    <source>
        <dbReference type="ARBA" id="ARBA00022490"/>
    </source>
</evidence>
<comment type="caution">
    <text evidence="12">The sequence shown here is derived from an EMBL/GenBank/DDBJ whole genome shotgun (WGS) entry which is preliminary data.</text>
</comment>
<keyword evidence="5 9" id="KW-0229">DNA integration</keyword>
<evidence type="ECO:0000256" key="5">
    <source>
        <dbReference type="ARBA" id="ARBA00022908"/>
    </source>
</evidence>
<dbReference type="PROSITE" id="PS51900">
    <property type="entry name" value="CB"/>
    <property type="match status" value="1"/>
</dbReference>
<gene>
    <name evidence="9" type="primary">xerC</name>
    <name evidence="12" type="ORF">ENP94_01755</name>
</gene>
<dbReference type="Gene3D" id="1.10.443.10">
    <property type="entry name" value="Intergrase catalytic core"/>
    <property type="match status" value="1"/>
</dbReference>
<evidence type="ECO:0000256" key="7">
    <source>
        <dbReference type="ARBA" id="ARBA00023172"/>
    </source>
</evidence>
<evidence type="ECO:0000256" key="1">
    <source>
        <dbReference type="ARBA" id="ARBA00004496"/>
    </source>
</evidence>
<dbReference type="PANTHER" id="PTHR30349:SF81">
    <property type="entry name" value="TYROSINE RECOMBINASE XERC"/>
    <property type="match status" value="1"/>
</dbReference>
<dbReference type="InterPro" id="IPR013762">
    <property type="entry name" value="Integrase-like_cat_sf"/>
</dbReference>
<evidence type="ECO:0000256" key="6">
    <source>
        <dbReference type="ARBA" id="ARBA00023125"/>
    </source>
</evidence>
<dbReference type="NCBIfam" id="NF001399">
    <property type="entry name" value="PRK00283.1"/>
    <property type="match status" value="1"/>
</dbReference>
<organism evidence="12">
    <name type="scientific">candidate division WOR-3 bacterium</name>
    <dbReference type="NCBI Taxonomy" id="2052148"/>
    <lineage>
        <taxon>Bacteria</taxon>
        <taxon>Bacteria division WOR-3</taxon>
    </lineage>
</organism>
<evidence type="ECO:0000259" key="11">
    <source>
        <dbReference type="PROSITE" id="PS51900"/>
    </source>
</evidence>
<accession>A0A7C1NT54</accession>
<comment type="subunit">
    <text evidence="9">Forms a cyclic heterotetrameric complex composed of two molecules of XerC and two molecules of XerD.</text>
</comment>
<sequence>MFSKNSKLGYLIEHSRLLEQFSHYLLVERGLTHLSVTSYLNDCKQFLCFYPQIAKQPTLMKAELIRQFLKKLTELELAKTTIARKLISIKMLCNFIEEQYNTTISGIESLKTPRQTRRLPTVLTQMEINHLIKSTEKIPNRFASMRAKALLEIAYGAGLRVSELSNLTLSDINFDERFVRIIGKRSKERIVPLGKHALRAVKDYLILRHQFNNGKSPSPYLFINHRGGKLSRMGIWKILRICVRLAGFSKRITPHTLRHSFATHLLEGGADLRAVQDMLGHANIATTQVYTHIDTSYLQDVYKTFHPRG</sequence>
<evidence type="ECO:0000256" key="8">
    <source>
        <dbReference type="ARBA" id="ARBA00023306"/>
    </source>
</evidence>
<dbReference type="PANTHER" id="PTHR30349">
    <property type="entry name" value="PHAGE INTEGRASE-RELATED"/>
    <property type="match status" value="1"/>
</dbReference>